<gene>
    <name evidence="1" type="ORF">F383_22759</name>
</gene>
<keyword evidence="2" id="KW-1185">Reference proteome</keyword>
<comment type="caution">
    <text evidence="1">The sequence shown here is derived from an EMBL/GenBank/DDBJ whole genome shotgun (WGS) entry which is preliminary data.</text>
</comment>
<protein>
    <submittedName>
        <fullName evidence="1">Uncharacterized protein</fullName>
    </submittedName>
</protein>
<proteinExistence type="predicted"/>
<dbReference type="EMBL" id="JRRC01150972">
    <property type="protein sequence ID" value="KHG00792.1"/>
    <property type="molecule type" value="Genomic_DNA"/>
</dbReference>
<name>A0A0B0MKC8_GOSAR</name>
<organism evidence="1 2">
    <name type="scientific">Gossypium arboreum</name>
    <name type="common">Tree cotton</name>
    <name type="synonym">Gossypium nanking</name>
    <dbReference type="NCBI Taxonomy" id="29729"/>
    <lineage>
        <taxon>Eukaryota</taxon>
        <taxon>Viridiplantae</taxon>
        <taxon>Streptophyta</taxon>
        <taxon>Embryophyta</taxon>
        <taxon>Tracheophyta</taxon>
        <taxon>Spermatophyta</taxon>
        <taxon>Magnoliopsida</taxon>
        <taxon>eudicotyledons</taxon>
        <taxon>Gunneridae</taxon>
        <taxon>Pentapetalae</taxon>
        <taxon>rosids</taxon>
        <taxon>malvids</taxon>
        <taxon>Malvales</taxon>
        <taxon>Malvaceae</taxon>
        <taxon>Malvoideae</taxon>
        <taxon>Gossypium</taxon>
    </lineage>
</organism>
<reference evidence="2" key="1">
    <citation type="submission" date="2014-09" db="EMBL/GenBank/DDBJ databases">
        <authorList>
            <person name="Mudge J."/>
            <person name="Ramaraj T."/>
            <person name="Lindquist I.E."/>
            <person name="Bharti A.K."/>
            <person name="Sundararajan A."/>
            <person name="Cameron C.T."/>
            <person name="Woodward J.E."/>
            <person name="May G.D."/>
            <person name="Brubaker C."/>
            <person name="Broadhvest J."/>
            <person name="Wilkins T.A."/>
        </authorList>
    </citation>
    <scope>NUCLEOTIDE SEQUENCE</scope>
    <source>
        <strain evidence="2">cv. AKA8401</strain>
    </source>
</reference>
<accession>A0A0B0MKC8</accession>
<dbReference type="Proteomes" id="UP000032142">
    <property type="component" value="Unassembled WGS sequence"/>
</dbReference>
<evidence type="ECO:0000313" key="1">
    <source>
        <dbReference type="EMBL" id="KHG00792.1"/>
    </source>
</evidence>
<evidence type="ECO:0000313" key="2">
    <source>
        <dbReference type="Proteomes" id="UP000032142"/>
    </source>
</evidence>
<sequence length="19" mass="2254">MRFAGVCSLKWKCAYMNMN</sequence>
<dbReference type="AlphaFoldDB" id="A0A0B0MKC8"/>